<dbReference type="AlphaFoldDB" id="A0A2A6B4V7"/>
<gene>
    <name evidence="1" type="primary">WBGene00276519</name>
</gene>
<sequence length="266" mass="28383">MTSSQLYTCHTEDVQATSPLKPPVSPGGLDKISVSIICHHGALRIFHVAIDGRASIVNDVSGGRKRWEDGTLTAPPASDAEGMNWMEKQLEVSPNLHIRHVFFSLHSIDRGDTVAMGASSLSRLPQGPPPSSFFIVRPMGRTMRCERLALTARLSLHRSSPPFAASATASGTIRHVVSGIGGMASNFASPGIEWDATALAIFVSLFRSVQEGSSSLSPPPPSSSRLVTGSTVPVLSPYFQLLDEPGWIAISSFPPILPLFLIPPPL</sequence>
<protein>
    <submittedName>
        <fullName evidence="1">Uncharacterized protein</fullName>
    </submittedName>
</protein>
<keyword evidence="2" id="KW-1185">Reference proteome</keyword>
<dbReference type="EnsemblMetazoa" id="PPA38150.1">
    <property type="protein sequence ID" value="PPA38150.1"/>
    <property type="gene ID" value="WBGene00276519"/>
</dbReference>
<organism evidence="1 2">
    <name type="scientific">Pristionchus pacificus</name>
    <name type="common">Parasitic nematode worm</name>
    <dbReference type="NCBI Taxonomy" id="54126"/>
    <lineage>
        <taxon>Eukaryota</taxon>
        <taxon>Metazoa</taxon>
        <taxon>Ecdysozoa</taxon>
        <taxon>Nematoda</taxon>
        <taxon>Chromadorea</taxon>
        <taxon>Rhabditida</taxon>
        <taxon>Rhabditina</taxon>
        <taxon>Diplogasteromorpha</taxon>
        <taxon>Diplogasteroidea</taxon>
        <taxon>Neodiplogasteridae</taxon>
        <taxon>Pristionchus</taxon>
    </lineage>
</organism>
<name>A0A2A6B4V7_PRIPA</name>
<reference evidence="1" key="2">
    <citation type="submission" date="2022-06" db="UniProtKB">
        <authorList>
            <consortium name="EnsemblMetazoa"/>
        </authorList>
    </citation>
    <scope>IDENTIFICATION</scope>
    <source>
        <strain evidence="1">PS312</strain>
    </source>
</reference>
<evidence type="ECO:0000313" key="2">
    <source>
        <dbReference type="Proteomes" id="UP000005239"/>
    </source>
</evidence>
<dbReference type="Proteomes" id="UP000005239">
    <property type="component" value="Unassembled WGS sequence"/>
</dbReference>
<proteinExistence type="predicted"/>
<accession>A0A2A6B4V7</accession>
<accession>A0A8R1UQV0</accession>
<reference evidence="2" key="1">
    <citation type="journal article" date="2008" name="Nat. Genet.">
        <title>The Pristionchus pacificus genome provides a unique perspective on nematode lifestyle and parasitism.</title>
        <authorList>
            <person name="Dieterich C."/>
            <person name="Clifton S.W."/>
            <person name="Schuster L.N."/>
            <person name="Chinwalla A."/>
            <person name="Delehaunty K."/>
            <person name="Dinkelacker I."/>
            <person name="Fulton L."/>
            <person name="Fulton R."/>
            <person name="Godfrey J."/>
            <person name="Minx P."/>
            <person name="Mitreva M."/>
            <person name="Roeseler W."/>
            <person name="Tian H."/>
            <person name="Witte H."/>
            <person name="Yang S.P."/>
            <person name="Wilson R.K."/>
            <person name="Sommer R.J."/>
        </authorList>
    </citation>
    <scope>NUCLEOTIDE SEQUENCE [LARGE SCALE GENOMIC DNA]</scope>
    <source>
        <strain evidence="2">PS312</strain>
    </source>
</reference>
<evidence type="ECO:0000313" key="1">
    <source>
        <dbReference type="EnsemblMetazoa" id="PPA38150.1"/>
    </source>
</evidence>